<dbReference type="CDD" id="cd00303">
    <property type="entry name" value="retropepsin_like"/>
    <property type="match status" value="1"/>
</dbReference>
<dbReference type="InterPro" id="IPR036875">
    <property type="entry name" value="Znf_CCHC_sf"/>
</dbReference>
<dbReference type="Gene3D" id="2.40.70.10">
    <property type="entry name" value="Acid Proteases"/>
    <property type="match status" value="1"/>
</dbReference>
<dbReference type="EMBL" id="JAANQT010003024">
    <property type="protein sequence ID" value="KAG1301526.1"/>
    <property type="molecule type" value="Genomic_DNA"/>
</dbReference>
<sequence length="811" mass="88518">MAGESSSGTASVTSSSGNSHLVRFLREIPEFSGPTSLQQNGRAVFSNPLSWLKQLGRLRELAGIGDREALLIARDHLTGKAEKWYDRSCADVRTWKDFSERFKEKFCTGLEDYWWAEISNTKQSSEEDVEDIDIKLRELFSLVGVTDEKLKIRSFMDAINPTVAWEVERSENMNKLSKLEDVVNAAVRAEGIIKKYRFKGVTVQGPPVVKPNHEDYREGDNILSDNQSVKSTSTMDDLLKEFRDLKISLVKSIGNNSSTATNGSRNLSCFYCKKEGHRKIECPEFLKSKQEKDNIPATGANTIPLNSVKEVGPRVIYIDSIPSVEVYATNGDRANNTDRGGKRRRGGNQTIPSNEDTIMREPIAGPSGTVYPQVHPQATQGTPINPPSNHPQDMVNPPGVSLGNPFSGAPPGNGSMLPGGTGVIPSSGIGQPHFPVAGPSGTSSNPATNQQVKTKQKKARKPVRYLPITVRKQDIWNTLAKADAGLTVSEWLAIDKQAARELVDGLRTLRCRKKRITQDNQNRQIISANPPVATSRGTKRNAQLINTVNRPTNVAHGGAASGLSDSVGSFGSPGSVGVYGIDNLGSNHTSSDDSDSWTDSGDTTDSNISDDHSDTDASSLVTEVTGTTSMYSTINYPYDLQNMRMSAPLKAPVAVNGIVFECTFDSGASVSVMNEGLARKLGLQYNGDQMHLIGFDSMQREPCNISVDVPFRIAGHLRSEHVCIQANQRPNQKDYCILGMTWFRAYGVSVYLHNNTISFPISLRRDPFGALIFDPNGPKAILQGYSTHESIHSGSSSLIVCGIYTCNKVIM</sequence>
<dbReference type="InterPro" id="IPR005162">
    <property type="entry name" value="Retrotrans_gag_dom"/>
</dbReference>
<reference evidence="4" key="1">
    <citation type="journal article" date="2020" name="Microb. Genom.">
        <title>Genetic diversity of clinical and environmental Mucorales isolates obtained from an investigation of mucormycosis cases among solid organ transplant recipients.</title>
        <authorList>
            <person name="Nguyen M.H."/>
            <person name="Kaul D."/>
            <person name="Muto C."/>
            <person name="Cheng S.J."/>
            <person name="Richter R.A."/>
            <person name="Bruno V.M."/>
            <person name="Liu G."/>
            <person name="Beyhan S."/>
            <person name="Sundermann A.J."/>
            <person name="Mounaud S."/>
            <person name="Pasculle A.W."/>
            <person name="Nierman W.C."/>
            <person name="Driscoll E."/>
            <person name="Cumbie R."/>
            <person name="Clancy C.J."/>
            <person name="Dupont C.L."/>
        </authorList>
    </citation>
    <scope>NUCLEOTIDE SEQUENCE</scope>
    <source>
        <strain evidence="4">GL11</strain>
    </source>
</reference>
<dbReference type="InterPro" id="IPR021109">
    <property type="entry name" value="Peptidase_aspartic_dom_sf"/>
</dbReference>
<gene>
    <name evidence="4" type="ORF">G6F64_011719</name>
</gene>
<evidence type="ECO:0000259" key="3">
    <source>
        <dbReference type="PROSITE" id="PS50158"/>
    </source>
</evidence>
<dbReference type="PANTHER" id="PTHR33223">
    <property type="entry name" value="CCHC-TYPE DOMAIN-CONTAINING PROTEIN"/>
    <property type="match status" value="1"/>
</dbReference>
<comment type="caution">
    <text evidence="4">The sequence shown here is derived from an EMBL/GenBank/DDBJ whole genome shotgun (WGS) entry which is preliminary data.</text>
</comment>
<dbReference type="AlphaFoldDB" id="A0A9P7BLI9"/>
<dbReference type="InterPro" id="IPR001878">
    <property type="entry name" value="Znf_CCHC"/>
</dbReference>
<protein>
    <recommendedName>
        <fullName evidence="3">CCHC-type domain-containing protein</fullName>
    </recommendedName>
</protein>
<evidence type="ECO:0000313" key="5">
    <source>
        <dbReference type="Proteomes" id="UP000716291"/>
    </source>
</evidence>
<accession>A0A9P7BLI9</accession>
<dbReference type="GO" id="GO:0003676">
    <property type="term" value="F:nucleic acid binding"/>
    <property type="evidence" value="ECO:0007669"/>
    <property type="project" value="InterPro"/>
</dbReference>
<dbReference type="Proteomes" id="UP000716291">
    <property type="component" value="Unassembled WGS sequence"/>
</dbReference>
<proteinExistence type="predicted"/>
<organism evidence="4 5">
    <name type="scientific">Rhizopus oryzae</name>
    <name type="common">Mucormycosis agent</name>
    <name type="synonym">Rhizopus arrhizus var. delemar</name>
    <dbReference type="NCBI Taxonomy" id="64495"/>
    <lineage>
        <taxon>Eukaryota</taxon>
        <taxon>Fungi</taxon>
        <taxon>Fungi incertae sedis</taxon>
        <taxon>Mucoromycota</taxon>
        <taxon>Mucoromycotina</taxon>
        <taxon>Mucoromycetes</taxon>
        <taxon>Mucorales</taxon>
        <taxon>Mucorineae</taxon>
        <taxon>Rhizopodaceae</taxon>
        <taxon>Rhizopus</taxon>
    </lineage>
</organism>
<dbReference type="SMART" id="SM00343">
    <property type="entry name" value="ZnF_C2HC"/>
    <property type="match status" value="1"/>
</dbReference>
<feature type="compositionally biased region" description="Low complexity" evidence="2">
    <location>
        <begin position="597"/>
        <end position="606"/>
    </location>
</feature>
<dbReference type="SUPFAM" id="SSF57756">
    <property type="entry name" value="Retrovirus zinc finger-like domains"/>
    <property type="match status" value="1"/>
</dbReference>
<feature type="compositionally biased region" description="Polar residues" evidence="2">
    <location>
        <begin position="440"/>
        <end position="453"/>
    </location>
</feature>
<dbReference type="Pfam" id="PF03732">
    <property type="entry name" value="Retrotrans_gag"/>
    <property type="match status" value="1"/>
</dbReference>
<dbReference type="PROSITE" id="PS50158">
    <property type="entry name" value="ZF_CCHC"/>
    <property type="match status" value="1"/>
</dbReference>
<feature type="compositionally biased region" description="Polar residues" evidence="2">
    <location>
        <begin position="347"/>
        <end position="356"/>
    </location>
</feature>
<keyword evidence="1" id="KW-0862">Zinc</keyword>
<dbReference type="GO" id="GO:0008270">
    <property type="term" value="F:zinc ion binding"/>
    <property type="evidence" value="ECO:0007669"/>
    <property type="project" value="UniProtKB-KW"/>
</dbReference>
<evidence type="ECO:0000256" key="1">
    <source>
        <dbReference type="PROSITE-ProRule" id="PRU00047"/>
    </source>
</evidence>
<keyword evidence="5" id="KW-1185">Reference proteome</keyword>
<dbReference type="PANTHER" id="PTHR33223:SF6">
    <property type="entry name" value="CCHC-TYPE DOMAIN-CONTAINING PROTEIN"/>
    <property type="match status" value="1"/>
</dbReference>
<keyword evidence="1" id="KW-0479">Metal-binding</keyword>
<feature type="region of interest" description="Disordered" evidence="2">
    <location>
        <begin position="439"/>
        <end position="460"/>
    </location>
</feature>
<dbReference type="Pfam" id="PF13650">
    <property type="entry name" value="Asp_protease_2"/>
    <property type="match status" value="1"/>
</dbReference>
<keyword evidence="1" id="KW-0863">Zinc-finger</keyword>
<feature type="domain" description="CCHC-type" evidence="3">
    <location>
        <begin position="269"/>
        <end position="284"/>
    </location>
</feature>
<dbReference type="SUPFAM" id="SSF50630">
    <property type="entry name" value="Acid proteases"/>
    <property type="match status" value="1"/>
</dbReference>
<feature type="region of interest" description="Disordered" evidence="2">
    <location>
        <begin position="587"/>
        <end position="621"/>
    </location>
</feature>
<name>A0A9P7BLI9_RHIOR</name>
<evidence type="ECO:0000313" key="4">
    <source>
        <dbReference type="EMBL" id="KAG1301526.1"/>
    </source>
</evidence>
<feature type="region of interest" description="Disordered" evidence="2">
    <location>
        <begin position="329"/>
        <end position="416"/>
    </location>
</feature>
<evidence type="ECO:0000256" key="2">
    <source>
        <dbReference type="SAM" id="MobiDB-lite"/>
    </source>
</evidence>